<dbReference type="Proteomes" id="UP000298138">
    <property type="component" value="Unassembled WGS sequence"/>
</dbReference>
<keyword evidence="1" id="KW-0472">Membrane</keyword>
<name>A0A4S2MPQ8_9PEZI</name>
<feature type="transmembrane region" description="Helical" evidence="1">
    <location>
        <begin position="74"/>
        <end position="98"/>
    </location>
</feature>
<feature type="transmembrane region" description="Helical" evidence="1">
    <location>
        <begin position="149"/>
        <end position="172"/>
    </location>
</feature>
<accession>A0A4S2MPQ8</accession>
<organism evidence="2 3">
    <name type="scientific">Ascodesmis nigricans</name>
    <dbReference type="NCBI Taxonomy" id="341454"/>
    <lineage>
        <taxon>Eukaryota</taxon>
        <taxon>Fungi</taxon>
        <taxon>Dikarya</taxon>
        <taxon>Ascomycota</taxon>
        <taxon>Pezizomycotina</taxon>
        <taxon>Pezizomycetes</taxon>
        <taxon>Pezizales</taxon>
        <taxon>Ascodesmidaceae</taxon>
        <taxon>Ascodesmis</taxon>
    </lineage>
</organism>
<evidence type="ECO:0000256" key="1">
    <source>
        <dbReference type="SAM" id="Phobius"/>
    </source>
</evidence>
<gene>
    <name evidence="2" type="ORF">EX30DRAFT_324836</name>
</gene>
<dbReference type="OrthoDB" id="4918558at2759"/>
<protein>
    <recommendedName>
        <fullName evidence="4">MARVEL domain-containing protein</fullName>
    </recommendedName>
</protein>
<keyword evidence="1" id="KW-1133">Transmembrane helix</keyword>
<evidence type="ECO:0000313" key="2">
    <source>
        <dbReference type="EMBL" id="TGZ76327.1"/>
    </source>
</evidence>
<reference evidence="2 3" key="1">
    <citation type="submission" date="2019-04" db="EMBL/GenBank/DDBJ databases">
        <title>Comparative genomics and transcriptomics to analyze fruiting body development in filamentous ascomycetes.</title>
        <authorList>
            <consortium name="DOE Joint Genome Institute"/>
            <person name="Lutkenhaus R."/>
            <person name="Traeger S."/>
            <person name="Breuer J."/>
            <person name="Kuo A."/>
            <person name="Lipzen A."/>
            <person name="Pangilinan J."/>
            <person name="Dilworth D."/>
            <person name="Sandor L."/>
            <person name="Poggeler S."/>
            <person name="Barry K."/>
            <person name="Grigoriev I.V."/>
            <person name="Nowrousian M."/>
        </authorList>
    </citation>
    <scope>NUCLEOTIDE SEQUENCE [LARGE SCALE GENOMIC DNA]</scope>
    <source>
        <strain evidence="2 3">CBS 389.68</strain>
    </source>
</reference>
<feature type="transmembrane region" description="Helical" evidence="1">
    <location>
        <begin position="12"/>
        <end position="32"/>
    </location>
</feature>
<keyword evidence="3" id="KW-1185">Reference proteome</keyword>
<dbReference type="STRING" id="341454.A0A4S2MPQ8"/>
<sequence length="186" mass="20580">MADDGTYNAHTVIRVLQVLTLIPAWALMAAIIDWYNNKVKTPGGVMALFIITLIASVWAFCILLAVLRARNTALWITFWDLVAMGALIAAVATTANIANYECTAAPTTSETVYITPEGQRISRQNIAILNDEDDEELWNHPDYCNLLKAAWGLAIANIIMFFVTAILAGVIWKQNKDLQRAVVVEE</sequence>
<evidence type="ECO:0000313" key="3">
    <source>
        <dbReference type="Proteomes" id="UP000298138"/>
    </source>
</evidence>
<dbReference type="AlphaFoldDB" id="A0A4S2MPQ8"/>
<feature type="non-terminal residue" evidence="2">
    <location>
        <position position="186"/>
    </location>
</feature>
<keyword evidence="1" id="KW-0812">Transmembrane</keyword>
<dbReference type="InParanoid" id="A0A4S2MPQ8"/>
<dbReference type="EMBL" id="ML220184">
    <property type="protein sequence ID" value="TGZ76327.1"/>
    <property type="molecule type" value="Genomic_DNA"/>
</dbReference>
<evidence type="ECO:0008006" key="4">
    <source>
        <dbReference type="Google" id="ProtNLM"/>
    </source>
</evidence>
<proteinExistence type="predicted"/>
<feature type="transmembrane region" description="Helical" evidence="1">
    <location>
        <begin position="44"/>
        <end position="67"/>
    </location>
</feature>